<evidence type="ECO:0000256" key="3">
    <source>
        <dbReference type="ARBA" id="ARBA00023004"/>
    </source>
</evidence>
<dbReference type="InterPro" id="IPR012312">
    <property type="entry name" value="Hemerythrin-like"/>
</dbReference>
<evidence type="ECO:0000259" key="4">
    <source>
        <dbReference type="Pfam" id="PF01814"/>
    </source>
</evidence>
<feature type="domain" description="Hemerythrin-like" evidence="4">
    <location>
        <begin position="14"/>
        <end position="124"/>
    </location>
</feature>
<evidence type="ECO:0000313" key="5">
    <source>
        <dbReference type="EMBL" id="OEJ65410.1"/>
    </source>
</evidence>
<dbReference type="Pfam" id="PF01814">
    <property type="entry name" value="Hemerythrin"/>
    <property type="match status" value="1"/>
</dbReference>
<dbReference type="RefSeq" id="WP_069958869.1">
    <property type="nucleotide sequence ID" value="NZ_MCGG01000052.1"/>
</dbReference>
<keyword evidence="6" id="KW-1185">Reference proteome</keyword>
<gene>
    <name evidence="5" type="ORF">BEN30_14975</name>
</gene>
<evidence type="ECO:0000313" key="6">
    <source>
        <dbReference type="Proteomes" id="UP000095347"/>
    </source>
</evidence>
<dbReference type="GO" id="GO:0046872">
    <property type="term" value="F:metal ion binding"/>
    <property type="evidence" value="ECO:0007669"/>
    <property type="project" value="UniProtKB-KW"/>
</dbReference>
<evidence type="ECO:0000256" key="1">
    <source>
        <dbReference type="ARBA" id="ARBA00010587"/>
    </source>
</evidence>
<comment type="caution">
    <text evidence="5">The sequence shown here is derived from an EMBL/GenBank/DDBJ whole genome shotgun (WGS) entry which is preliminary data.</text>
</comment>
<dbReference type="PANTHER" id="PTHR37164">
    <property type="entry name" value="BACTERIOHEMERYTHRIN"/>
    <property type="match status" value="1"/>
</dbReference>
<comment type="similarity">
    <text evidence="1">Belongs to the hemerythrin family.</text>
</comment>
<dbReference type="Proteomes" id="UP000095347">
    <property type="component" value="Unassembled WGS sequence"/>
</dbReference>
<dbReference type="Gene3D" id="1.20.120.50">
    <property type="entry name" value="Hemerythrin-like"/>
    <property type="match status" value="1"/>
</dbReference>
<dbReference type="SUPFAM" id="SSF47188">
    <property type="entry name" value="Hemerythrin-like"/>
    <property type="match status" value="1"/>
</dbReference>
<dbReference type="InterPro" id="IPR050669">
    <property type="entry name" value="Hemerythrin"/>
</dbReference>
<dbReference type="STRING" id="28181.BEN30_14975"/>
<keyword evidence="2" id="KW-0479">Metal-binding</keyword>
<reference evidence="6" key="1">
    <citation type="submission" date="2016-07" db="EMBL/GenBank/DDBJ databases">
        <authorList>
            <person name="Florea S."/>
            <person name="Webb J.S."/>
            <person name="Jaromczyk J."/>
            <person name="Schardl C.L."/>
        </authorList>
    </citation>
    <scope>NUCLEOTIDE SEQUENCE [LARGE SCALE GENOMIC DNA]</scope>
    <source>
        <strain evidence="6">MV-1</strain>
    </source>
</reference>
<protein>
    <recommendedName>
        <fullName evidence="4">Hemerythrin-like domain-containing protein</fullName>
    </recommendedName>
</protein>
<name>A0A1E5Q5M5_9PROT</name>
<dbReference type="CDD" id="cd12107">
    <property type="entry name" value="Hemerythrin"/>
    <property type="match status" value="1"/>
</dbReference>
<organism evidence="5 6">
    <name type="scientific">Magnetovibrio blakemorei</name>
    <dbReference type="NCBI Taxonomy" id="28181"/>
    <lineage>
        <taxon>Bacteria</taxon>
        <taxon>Pseudomonadati</taxon>
        <taxon>Pseudomonadota</taxon>
        <taxon>Alphaproteobacteria</taxon>
        <taxon>Rhodospirillales</taxon>
        <taxon>Magnetovibrionaceae</taxon>
        <taxon>Magnetovibrio</taxon>
    </lineage>
</organism>
<dbReference type="InterPro" id="IPR012827">
    <property type="entry name" value="Hemerythrin_metal-bd"/>
</dbReference>
<dbReference type="PANTHER" id="PTHR37164:SF1">
    <property type="entry name" value="BACTERIOHEMERYTHRIN"/>
    <property type="match status" value="1"/>
</dbReference>
<dbReference type="NCBIfam" id="NF033749">
    <property type="entry name" value="bact_hemeryth"/>
    <property type="match status" value="1"/>
</dbReference>
<evidence type="ECO:0000256" key="2">
    <source>
        <dbReference type="ARBA" id="ARBA00022723"/>
    </source>
</evidence>
<keyword evidence="3" id="KW-0408">Iron</keyword>
<proteinExistence type="inferred from homology"/>
<accession>A0A1E5Q5M5</accession>
<dbReference type="OrthoDB" id="7305302at2"/>
<dbReference type="EMBL" id="MCGG01000052">
    <property type="protein sequence ID" value="OEJ65410.1"/>
    <property type="molecule type" value="Genomic_DNA"/>
</dbReference>
<sequence length="132" mass="15341">MMAWSDELSVDILEIDNDHKKMIWHMESLFSAHQKGQGIQVLRRHLVTLLEETRVHFAHEIDIMSRNHCPQIHEHRALHAELISILDDVLEQIDQNPSQGVSKERLGFLQNALVQHILVEDKKIGEHMGVVY</sequence>
<dbReference type="NCBIfam" id="TIGR02481">
    <property type="entry name" value="hemeryth_dom"/>
    <property type="match status" value="1"/>
</dbReference>
<dbReference type="AlphaFoldDB" id="A0A1E5Q5M5"/>
<dbReference type="InterPro" id="IPR035938">
    <property type="entry name" value="Hemerythrin-like_sf"/>
</dbReference>